<accession>A0A7S0R8I5</accession>
<feature type="region of interest" description="Disordered" evidence="1">
    <location>
        <begin position="145"/>
        <end position="341"/>
    </location>
</feature>
<organism evidence="3">
    <name type="scientific">Chlamydomonas leiostraca</name>
    <dbReference type="NCBI Taxonomy" id="1034604"/>
    <lineage>
        <taxon>Eukaryota</taxon>
        <taxon>Viridiplantae</taxon>
        <taxon>Chlorophyta</taxon>
        <taxon>core chlorophytes</taxon>
        <taxon>Chlorophyceae</taxon>
        <taxon>CS clade</taxon>
        <taxon>Chlamydomonadales</taxon>
        <taxon>Chlamydomonadaceae</taxon>
        <taxon>Chlamydomonas</taxon>
    </lineage>
</organism>
<protein>
    <recommendedName>
        <fullName evidence="2">Chromo domain-containing protein</fullName>
    </recommendedName>
</protein>
<dbReference type="EMBL" id="HBFB01007217">
    <property type="protein sequence ID" value="CAD8670281.1"/>
    <property type="molecule type" value="Transcribed_RNA"/>
</dbReference>
<feature type="domain" description="Chromo" evidence="2">
    <location>
        <begin position="377"/>
        <end position="449"/>
    </location>
</feature>
<feature type="compositionally biased region" description="Acidic residues" evidence="1">
    <location>
        <begin position="247"/>
        <end position="256"/>
    </location>
</feature>
<feature type="compositionally biased region" description="Pro residues" evidence="1">
    <location>
        <begin position="146"/>
        <end position="158"/>
    </location>
</feature>
<feature type="compositionally biased region" description="Low complexity" evidence="1">
    <location>
        <begin position="218"/>
        <end position="227"/>
    </location>
</feature>
<proteinExistence type="predicted"/>
<feature type="region of interest" description="Disordered" evidence="1">
    <location>
        <begin position="406"/>
        <end position="429"/>
    </location>
</feature>
<feature type="compositionally biased region" description="Basic and acidic residues" evidence="1">
    <location>
        <begin position="200"/>
        <end position="215"/>
    </location>
</feature>
<name>A0A7S0R8I5_9CHLO</name>
<evidence type="ECO:0000313" key="3">
    <source>
        <dbReference type="EMBL" id="CAD8670281.1"/>
    </source>
</evidence>
<feature type="compositionally biased region" description="Acidic residues" evidence="1">
    <location>
        <begin position="264"/>
        <end position="279"/>
    </location>
</feature>
<evidence type="ECO:0000256" key="1">
    <source>
        <dbReference type="SAM" id="MobiDB-lite"/>
    </source>
</evidence>
<gene>
    <name evidence="3" type="ORF">CLEI1391_LOCUS4052</name>
</gene>
<evidence type="ECO:0000259" key="2">
    <source>
        <dbReference type="PROSITE" id="PS50013"/>
    </source>
</evidence>
<dbReference type="InterPro" id="IPR016197">
    <property type="entry name" value="Chromo-like_dom_sf"/>
</dbReference>
<sequence length="449" mass="49455">MPWAEYKAVYYLQLLCLSASGTTLGSTQSTRGASRSMAHEEVVGPAEKGPLWDHYKDIYIARMVERIKNDGEKESGVVRFPAWKQRMADGTYETRWSVRWADTEGLEHYTETQLRNMLLEVFLDSAEDVPREILDLQNRNWHPEVVVPPPAASMPHPQPRSGRSGRPTGTGNVSTTPTVTHIAPHPAQSEEYEPAASQQDAHDQVNNDHQGHHSTEVAAAAAAGNRAGAKRVRPATPGKAGKKAAASEEEDDDDENYASGREDADAEVEEEEEEGDSEDATATPAAKKARSAGNGVTPASKAKSATGSKGGKAGSQSTGKPRIKQTAHKTTGRPSYNDSSKWVKGWNGKYYPADLARKLGDKKPEDINWEDEAEGEFVVDAIMDEVKHDGVTWYLVKWEGYQLRPGVKPKQDQSWEGEDKGDWEPASNIPAGILRNWKKKKPAWYADQK</sequence>
<dbReference type="SUPFAM" id="SSF54160">
    <property type="entry name" value="Chromo domain-like"/>
    <property type="match status" value="1"/>
</dbReference>
<feature type="compositionally biased region" description="Basic residues" evidence="1">
    <location>
        <begin position="321"/>
        <end position="331"/>
    </location>
</feature>
<reference evidence="3" key="1">
    <citation type="submission" date="2021-01" db="EMBL/GenBank/DDBJ databases">
        <authorList>
            <person name="Corre E."/>
            <person name="Pelletier E."/>
            <person name="Niang G."/>
            <person name="Scheremetjew M."/>
            <person name="Finn R."/>
            <person name="Kale V."/>
            <person name="Holt S."/>
            <person name="Cochrane G."/>
            <person name="Meng A."/>
            <person name="Brown T."/>
            <person name="Cohen L."/>
        </authorList>
    </citation>
    <scope>NUCLEOTIDE SEQUENCE</scope>
    <source>
        <strain evidence="3">SAG 11-49</strain>
    </source>
</reference>
<dbReference type="Gene3D" id="2.40.50.40">
    <property type="match status" value="1"/>
</dbReference>
<dbReference type="PROSITE" id="PS50013">
    <property type="entry name" value="CHROMO_2"/>
    <property type="match status" value="1"/>
</dbReference>
<feature type="compositionally biased region" description="Basic and acidic residues" evidence="1">
    <location>
        <begin position="409"/>
        <end position="423"/>
    </location>
</feature>
<feature type="compositionally biased region" description="Low complexity" evidence="1">
    <location>
        <begin position="159"/>
        <end position="171"/>
    </location>
</feature>
<dbReference type="AlphaFoldDB" id="A0A7S0R8I5"/>
<dbReference type="InterPro" id="IPR000953">
    <property type="entry name" value="Chromo/chromo_shadow_dom"/>
</dbReference>